<evidence type="ECO:0000256" key="5">
    <source>
        <dbReference type="ARBA" id="ARBA00023015"/>
    </source>
</evidence>
<dbReference type="SUPFAM" id="SSF53383">
    <property type="entry name" value="PLP-dependent transferases"/>
    <property type="match status" value="1"/>
</dbReference>
<keyword evidence="7" id="KW-0804">Transcription</keyword>
<dbReference type="Gene3D" id="1.10.10.10">
    <property type="entry name" value="Winged helix-like DNA-binding domain superfamily/Winged helix DNA-binding domain"/>
    <property type="match status" value="1"/>
</dbReference>
<keyword evidence="4" id="KW-0663">Pyridoxal phosphate</keyword>
<dbReference type="SUPFAM" id="SSF46785">
    <property type="entry name" value="Winged helix' DNA-binding domain"/>
    <property type="match status" value="1"/>
</dbReference>
<dbReference type="PANTHER" id="PTHR46577">
    <property type="entry name" value="HTH-TYPE TRANSCRIPTIONAL REGULATORY PROTEIN GABR"/>
    <property type="match status" value="1"/>
</dbReference>
<accession>A0A0S7BFP5</accession>
<dbReference type="InterPro" id="IPR036390">
    <property type="entry name" value="WH_DNA-bd_sf"/>
</dbReference>
<evidence type="ECO:0000256" key="1">
    <source>
        <dbReference type="ARBA" id="ARBA00005384"/>
    </source>
</evidence>
<dbReference type="AlphaFoldDB" id="A0A0S7BFP5"/>
<evidence type="ECO:0000259" key="8">
    <source>
        <dbReference type="PROSITE" id="PS50949"/>
    </source>
</evidence>
<name>A0A0S7BFP5_9CHLR</name>
<dbReference type="PANTHER" id="PTHR46577:SF1">
    <property type="entry name" value="HTH-TYPE TRANSCRIPTIONAL REGULATORY PROTEIN GABR"/>
    <property type="match status" value="1"/>
</dbReference>
<evidence type="ECO:0000256" key="7">
    <source>
        <dbReference type="ARBA" id="ARBA00023163"/>
    </source>
</evidence>
<dbReference type="Pfam" id="PF00392">
    <property type="entry name" value="GntR"/>
    <property type="match status" value="1"/>
</dbReference>
<keyword evidence="3" id="KW-0808">Transferase</keyword>
<dbReference type="GO" id="GO:0003700">
    <property type="term" value="F:DNA-binding transcription factor activity"/>
    <property type="evidence" value="ECO:0007669"/>
    <property type="project" value="InterPro"/>
</dbReference>
<reference evidence="9" key="1">
    <citation type="submission" date="2015-07" db="EMBL/GenBank/DDBJ databases">
        <title>Draft Genome Sequences of Anaerolinea thermolimosa IMO-1, Bellilinea caldifistulae GOMI-1, Leptolinea tardivitalis YMTK-2, Levilinea saccharolytica KIBI-1,Longilinea arvoryzae KOME-1, Previously Described as Members of the Anaerolineaceae (Chloroflexi).</title>
        <authorList>
            <person name="Sekiguchi Y."/>
            <person name="Ohashi A."/>
            <person name="Matsuura N."/>
            <person name="Tourlousse M.D."/>
        </authorList>
    </citation>
    <scope>NUCLEOTIDE SEQUENCE [LARGE SCALE GENOMIC DNA]</scope>
    <source>
        <strain evidence="9">KOME-1</strain>
    </source>
</reference>
<gene>
    <name evidence="9" type="ORF">LARV_01071</name>
</gene>
<dbReference type="CDD" id="cd07377">
    <property type="entry name" value="WHTH_GntR"/>
    <property type="match status" value="1"/>
</dbReference>
<proteinExistence type="inferred from homology"/>
<dbReference type="InterPro" id="IPR051446">
    <property type="entry name" value="HTH_trans_reg/aminotransferase"/>
</dbReference>
<dbReference type="GO" id="GO:0008483">
    <property type="term" value="F:transaminase activity"/>
    <property type="evidence" value="ECO:0007669"/>
    <property type="project" value="UniProtKB-KW"/>
</dbReference>
<feature type="domain" description="HTH gntR-type" evidence="8">
    <location>
        <begin position="11"/>
        <end position="79"/>
    </location>
</feature>
<keyword evidence="10" id="KW-1185">Reference proteome</keyword>
<sequence length="486" mass="53408">MRIPIDRNSEIPLYRQIEQYFRQAILSGSLTAQTRLPASRTLAHDLGVNRITIETAYGELEADGLVYTHPGSGVYVLPMPAQPARQPAPIDALWPLWQQELALQPAEASPRVPAASPGCIDFSPGGGASDLFPVEEFRKVLQNILRREGNAALEYGDPCGYVPLRATIAQVLASQGLQTSPDNVLITSGSQQAIALVCQTLLRPGDCILVEAPTYASGLELFHGLGLKVIGVPLDENGLQMDALETALQQHHPRLIYTIPNFHNPTGVCLSAARRRTLLELSRRHNAAVLEDDFVGDLRYEGRALPTLKSLDPGGQVIYVSTFSKMLMPGLRVGFMVADGPALERLARLKRTTDLATSSFIQRALENYVTIGRYQAHLRRSCLLYRRRRDAALQAVRRWLPEQTRWTAPQGGLFLWLRLPPGMDSARLLPLALSAGVSFAPGRSFFADGCSGAEALRLNFTLLPPEQIDEGIQRLARALDQLSRSD</sequence>
<dbReference type="InterPro" id="IPR036388">
    <property type="entry name" value="WH-like_DNA-bd_sf"/>
</dbReference>
<dbReference type="Proteomes" id="UP000055060">
    <property type="component" value="Unassembled WGS sequence"/>
</dbReference>
<dbReference type="RefSeq" id="WP_075072664.1">
    <property type="nucleotide sequence ID" value="NZ_DF967972.1"/>
</dbReference>
<dbReference type="InterPro" id="IPR015421">
    <property type="entry name" value="PyrdxlP-dep_Trfase_major"/>
</dbReference>
<keyword evidence="2" id="KW-0032">Aminotransferase</keyword>
<evidence type="ECO:0000256" key="3">
    <source>
        <dbReference type="ARBA" id="ARBA00022679"/>
    </source>
</evidence>
<dbReference type="SMART" id="SM00345">
    <property type="entry name" value="HTH_GNTR"/>
    <property type="match status" value="1"/>
</dbReference>
<keyword evidence="5" id="KW-0805">Transcription regulation</keyword>
<dbReference type="GO" id="GO:0003677">
    <property type="term" value="F:DNA binding"/>
    <property type="evidence" value="ECO:0007669"/>
    <property type="project" value="UniProtKB-KW"/>
</dbReference>
<dbReference type="CDD" id="cd00609">
    <property type="entry name" value="AAT_like"/>
    <property type="match status" value="1"/>
</dbReference>
<dbReference type="STRING" id="360412.LARV_01071"/>
<comment type="similarity">
    <text evidence="1">In the C-terminal section; belongs to the class-I pyridoxal-phosphate-dependent aminotransferase family.</text>
</comment>
<protein>
    <submittedName>
        <fullName evidence="9">Transcriptional regulator, GntR family</fullName>
    </submittedName>
</protein>
<dbReference type="Gene3D" id="3.40.640.10">
    <property type="entry name" value="Type I PLP-dependent aspartate aminotransferase-like (Major domain)"/>
    <property type="match status" value="1"/>
</dbReference>
<evidence type="ECO:0000256" key="6">
    <source>
        <dbReference type="ARBA" id="ARBA00023125"/>
    </source>
</evidence>
<dbReference type="InterPro" id="IPR015424">
    <property type="entry name" value="PyrdxlP-dep_Trfase"/>
</dbReference>
<dbReference type="Pfam" id="PF00155">
    <property type="entry name" value="Aminotran_1_2"/>
    <property type="match status" value="1"/>
</dbReference>
<evidence type="ECO:0000313" key="9">
    <source>
        <dbReference type="EMBL" id="GAP13318.1"/>
    </source>
</evidence>
<keyword evidence="6" id="KW-0238">DNA-binding</keyword>
<dbReference type="InterPro" id="IPR000524">
    <property type="entry name" value="Tscrpt_reg_HTH_GntR"/>
</dbReference>
<dbReference type="PRINTS" id="PR00035">
    <property type="entry name" value="HTHGNTR"/>
</dbReference>
<dbReference type="GO" id="GO:0030170">
    <property type="term" value="F:pyridoxal phosphate binding"/>
    <property type="evidence" value="ECO:0007669"/>
    <property type="project" value="InterPro"/>
</dbReference>
<dbReference type="EMBL" id="DF967972">
    <property type="protein sequence ID" value="GAP13318.1"/>
    <property type="molecule type" value="Genomic_DNA"/>
</dbReference>
<evidence type="ECO:0000256" key="4">
    <source>
        <dbReference type="ARBA" id="ARBA00022898"/>
    </source>
</evidence>
<dbReference type="PROSITE" id="PS50949">
    <property type="entry name" value="HTH_GNTR"/>
    <property type="match status" value="1"/>
</dbReference>
<evidence type="ECO:0000256" key="2">
    <source>
        <dbReference type="ARBA" id="ARBA00022576"/>
    </source>
</evidence>
<evidence type="ECO:0000313" key="10">
    <source>
        <dbReference type="Proteomes" id="UP000055060"/>
    </source>
</evidence>
<dbReference type="FunFam" id="3.40.640.10:FF:000023">
    <property type="entry name" value="Transcriptional regulator, GntR family"/>
    <property type="match status" value="1"/>
</dbReference>
<dbReference type="OrthoDB" id="9802328at2"/>
<dbReference type="InterPro" id="IPR015422">
    <property type="entry name" value="PyrdxlP-dep_Trfase_small"/>
</dbReference>
<organism evidence="9">
    <name type="scientific">Longilinea arvoryzae</name>
    <dbReference type="NCBI Taxonomy" id="360412"/>
    <lineage>
        <taxon>Bacteria</taxon>
        <taxon>Bacillati</taxon>
        <taxon>Chloroflexota</taxon>
        <taxon>Anaerolineae</taxon>
        <taxon>Anaerolineales</taxon>
        <taxon>Anaerolineaceae</taxon>
        <taxon>Longilinea</taxon>
    </lineage>
</organism>
<dbReference type="InterPro" id="IPR004839">
    <property type="entry name" value="Aminotransferase_I/II_large"/>
</dbReference>
<dbReference type="Gene3D" id="3.90.1150.10">
    <property type="entry name" value="Aspartate Aminotransferase, domain 1"/>
    <property type="match status" value="1"/>
</dbReference>